<dbReference type="PROSITE" id="PS51885">
    <property type="entry name" value="NEPRILYSIN"/>
    <property type="match status" value="1"/>
</dbReference>
<dbReference type="KEGG" id="lug:FPZ22_01800"/>
<dbReference type="GO" id="GO:0006508">
    <property type="term" value="P:proteolysis"/>
    <property type="evidence" value="ECO:0007669"/>
    <property type="project" value="UniProtKB-KW"/>
</dbReference>
<dbReference type="Gene3D" id="1.10.1380.10">
    <property type="entry name" value="Neutral endopeptidase , domain2"/>
    <property type="match status" value="1"/>
</dbReference>
<evidence type="ECO:0000256" key="6">
    <source>
        <dbReference type="ARBA" id="ARBA00023049"/>
    </source>
</evidence>
<dbReference type="AlphaFoldDB" id="A0A518N1I4"/>
<dbReference type="Pfam" id="PF01431">
    <property type="entry name" value="Peptidase_M13"/>
    <property type="match status" value="1"/>
</dbReference>
<dbReference type="Pfam" id="PF05649">
    <property type="entry name" value="Peptidase_M13_N"/>
    <property type="match status" value="1"/>
</dbReference>
<dbReference type="InterPro" id="IPR018497">
    <property type="entry name" value="Peptidase_M13_C"/>
</dbReference>
<evidence type="ECO:0000256" key="1">
    <source>
        <dbReference type="ARBA" id="ARBA00001947"/>
    </source>
</evidence>
<protein>
    <submittedName>
        <fullName evidence="10">M13 family metallopeptidase</fullName>
    </submittedName>
</protein>
<dbReference type="SUPFAM" id="SSF55486">
    <property type="entry name" value="Metalloproteases ('zincins'), catalytic domain"/>
    <property type="match status" value="1"/>
</dbReference>
<dbReference type="InterPro" id="IPR024079">
    <property type="entry name" value="MetalloPept_cat_dom_sf"/>
</dbReference>
<keyword evidence="4" id="KW-0378">Hydrolase</keyword>
<feature type="domain" description="Peptidase M13 N-terminal" evidence="9">
    <location>
        <begin position="42"/>
        <end position="416"/>
    </location>
</feature>
<sequence length="669" mass="71655">MSKHAPLLLALAATLALGLASPDADAQRRARAPAKPQGPTACGDFDAYANRAWFAAHPVPATGAVSALGLLQARVLEQQRELLSTAMDAPQNDIQRLLGDFWASGLDEAAVEADGASPITPLLDRINGIKRARDIPPAVAALHQVGIPVLFNFSADLDLADLDRHIGYFAQGGTGLPDPAYYTREDADARALLGLYNGYVRSILALTGTAEADLAAESQMVIDLETRIARASRPVASLRDPRQNYALVPTEGLGKTYKRLQLTEFLAAQGVKDNSVSIANPELFATLDALVGSLKPAQWKTYLRFHVGDAMAPWLSSGFRDAAFAFRGRVLRGESEHPAREQLVLQAINHAAGQMVAREYVARYLPAATRSRAEAVADEVRGALLRAVEGAPWMDDATRAEAVAKLGTLGIEIGAPAREIDYSVQPMGRGSFGGNMLIASTWHHREEMRRIGRGNAQRRWPVRPQDPALAYDAAHNRLLVSAAVLQPPVLDMALDGAAHYGAFGALVAHELGHAVDARGRHVDARGEIRDWWTPGTAAAWSDRLGALAAQYGSYDYPGLAGRKLDASLTGGENAADVAAVEIAWDAFGQAMPEVGEDGRKAFFNAWAGIWAEQVSPATAELRAGIAPQAPGKWRINGPLSNLPAFGETWGCKAGNAMVRKDGERAAIWR</sequence>
<accession>A0A518N1I4</accession>
<keyword evidence="11" id="KW-1185">Reference proteome</keyword>
<reference evidence="10 11" key="1">
    <citation type="submission" date="2019-07" db="EMBL/GenBank/DDBJ databases">
        <title>Full genome sequence of Luteimonas sp. Gr-4.</title>
        <authorList>
            <person name="Im W.-T."/>
        </authorList>
    </citation>
    <scope>NUCLEOTIDE SEQUENCE [LARGE SCALE GENOMIC DNA]</scope>
    <source>
        <strain evidence="10 11">Gr-4</strain>
    </source>
</reference>
<evidence type="ECO:0000259" key="9">
    <source>
        <dbReference type="Pfam" id="PF05649"/>
    </source>
</evidence>
<dbReference type="CDD" id="cd08662">
    <property type="entry name" value="M13"/>
    <property type="match status" value="1"/>
</dbReference>
<evidence type="ECO:0000313" key="10">
    <source>
        <dbReference type="EMBL" id="QDW65786.1"/>
    </source>
</evidence>
<dbReference type="InterPro" id="IPR042089">
    <property type="entry name" value="Peptidase_M13_dom_2"/>
</dbReference>
<dbReference type="EMBL" id="CP042218">
    <property type="protein sequence ID" value="QDW65786.1"/>
    <property type="molecule type" value="Genomic_DNA"/>
</dbReference>
<keyword evidence="6" id="KW-0482">Metalloprotease</keyword>
<evidence type="ECO:0000256" key="4">
    <source>
        <dbReference type="ARBA" id="ARBA00022801"/>
    </source>
</evidence>
<dbReference type="Gene3D" id="3.40.390.10">
    <property type="entry name" value="Collagenase (Catalytic Domain)"/>
    <property type="match status" value="1"/>
</dbReference>
<evidence type="ECO:0000256" key="5">
    <source>
        <dbReference type="ARBA" id="ARBA00022833"/>
    </source>
</evidence>
<keyword evidence="7" id="KW-0732">Signal</keyword>
<evidence type="ECO:0000259" key="8">
    <source>
        <dbReference type="Pfam" id="PF01431"/>
    </source>
</evidence>
<evidence type="ECO:0000256" key="2">
    <source>
        <dbReference type="ARBA" id="ARBA00022670"/>
    </source>
</evidence>
<name>A0A518N1I4_9GAMM</name>
<gene>
    <name evidence="10" type="ORF">FPZ22_01800</name>
</gene>
<dbReference type="OrthoDB" id="9775677at2"/>
<keyword evidence="3" id="KW-0479">Metal-binding</keyword>
<organism evidence="10 11">
    <name type="scientific">Luteimonas granuli</name>
    <dbReference type="NCBI Taxonomy" id="1176533"/>
    <lineage>
        <taxon>Bacteria</taxon>
        <taxon>Pseudomonadati</taxon>
        <taxon>Pseudomonadota</taxon>
        <taxon>Gammaproteobacteria</taxon>
        <taxon>Lysobacterales</taxon>
        <taxon>Lysobacteraceae</taxon>
        <taxon>Luteimonas</taxon>
    </lineage>
</organism>
<keyword evidence="2" id="KW-0645">Protease</keyword>
<dbReference type="PANTHER" id="PTHR11733:SF222">
    <property type="entry name" value="IP12942P"/>
    <property type="match status" value="1"/>
</dbReference>
<dbReference type="Proteomes" id="UP000316584">
    <property type="component" value="Chromosome"/>
</dbReference>
<feature type="chain" id="PRO_5022088315" evidence="7">
    <location>
        <begin position="27"/>
        <end position="669"/>
    </location>
</feature>
<dbReference type="InterPro" id="IPR000718">
    <property type="entry name" value="Peptidase_M13"/>
</dbReference>
<feature type="domain" description="Peptidase M13 C-terminal" evidence="8">
    <location>
        <begin position="471"/>
        <end position="661"/>
    </location>
</feature>
<dbReference type="GO" id="GO:0005886">
    <property type="term" value="C:plasma membrane"/>
    <property type="evidence" value="ECO:0007669"/>
    <property type="project" value="TreeGrafter"/>
</dbReference>
<evidence type="ECO:0000256" key="7">
    <source>
        <dbReference type="SAM" id="SignalP"/>
    </source>
</evidence>
<dbReference type="RefSeq" id="WP_144889721.1">
    <property type="nucleotide sequence ID" value="NZ_CP042218.1"/>
</dbReference>
<comment type="cofactor">
    <cofactor evidence="1">
        <name>Zn(2+)</name>
        <dbReference type="ChEBI" id="CHEBI:29105"/>
    </cofactor>
</comment>
<evidence type="ECO:0000313" key="11">
    <source>
        <dbReference type="Proteomes" id="UP000316584"/>
    </source>
</evidence>
<evidence type="ECO:0000256" key="3">
    <source>
        <dbReference type="ARBA" id="ARBA00022723"/>
    </source>
</evidence>
<dbReference type="GO" id="GO:0046872">
    <property type="term" value="F:metal ion binding"/>
    <property type="evidence" value="ECO:0007669"/>
    <property type="project" value="UniProtKB-KW"/>
</dbReference>
<dbReference type="GO" id="GO:0004222">
    <property type="term" value="F:metalloendopeptidase activity"/>
    <property type="evidence" value="ECO:0007669"/>
    <property type="project" value="InterPro"/>
</dbReference>
<keyword evidence="5" id="KW-0862">Zinc</keyword>
<feature type="signal peptide" evidence="7">
    <location>
        <begin position="1"/>
        <end position="26"/>
    </location>
</feature>
<proteinExistence type="predicted"/>
<dbReference type="PANTHER" id="PTHR11733">
    <property type="entry name" value="ZINC METALLOPROTEASE FAMILY M13 NEPRILYSIN-RELATED"/>
    <property type="match status" value="1"/>
</dbReference>
<dbReference type="InterPro" id="IPR008753">
    <property type="entry name" value="Peptidase_M13_N"/>
</dbReference>